<dbReference type="InterPro" id="IPR028098">
    <property type="entry name" value="Glyco_trans_4-like_N"/>
</dbReference>
<proteinExistence type="predicted"/>
<gene>
    <name evidence="3" type="ORF">COO91_07541</name>
</gene>
<dbReference type="PANTHER" id="PTHR45947">
    <property type="entry name" value="SULFOQUINOVOSYL TRANSFERASE SQD2"/>
    <property type="match status" value="1"/>
</dbReference>
<dbReference type="EMBL" id="CP024785">
    <property type="protein sequence ID" value="AUB41493.1"/>
    <property type="molecule type" value="Genomic_DNA"/>
</dbReference>
<keyword evidence="4" id="KW-1185">Reference proteome</keyword>
<dbReference type="AlphaFoldDB" id="A0A2K8T1J8"/>
<keyword evidence="3" id="KW-0808">Transferase</keyword>
<feature type="domain" description="Glycosyltransferase subfamily 4-like N-terminal" evidence="2">
    <location>
        <begin position="13"/>
        <end position="216"/>
    </location>
</feature>
<dbReference type="SUPFAM" id="SSF53756">
    <property type="entry name" value="UDP-Glycosyltransferase/glycogen phosphorylase"/>
    <property type="match status" value="1"/>
</dbReference>
<dbReference type="Proteomes" id="UP000232003">
    <property type="component" value="Chromosome"/>
</dbReference>
<dbReference type="InterPro" id="IPR001296">
    <property type="entry name" value="Glyco_trans_1"/>
</dbReference>
<dbReference type="KEGG" id="nfl:COO91_07541"/>
<organism evidence="3 4">
    <name type="scientific">Nostoc flagelliforme CCNUN1</name>
    <dbReference type="NCBI Taxonomy" id="2038116"/>
    <lineage>
        <taxon>Bacteria</taxon>
        <taxon>Bacillati</taxon>
        <taxon>Cyanobacteriota</taxon>
        <taxon>Cyanophyceae</taxon>
        <taxon>Nostocales</taxon>
        <taxon>Nostocaceae</taxon>
        <taxon>Nostoc</taxon>
    </lineage>
</organism>
<evidence type="ECO:0000313" key="4">
    <source>
        <dbReference type="Proteomes" id="UP000232003"/>
    </source>
</evidence>
<dbReference type="CDD" id="cd03825">
    <property type="entry name" value="GT4_WcaC-like"/>
    <property type="match status" value="1"/>
</dbReference>
<dbReference type="RefSeq" id="WP_100901889.1">
    <property type="nucleotide sequence ID" value="NZ_CAWNNC010000001.1"/>
</dbReference>
<reference evidence="3 4" key="1">
    <citation type="submission" date="2017-11" db="EMBL/GenBank/DDBJ databases">
        <title>Complete genome of a free-living desiccation-tolerant cyanobacterium and its photosynthetic adaptation to extreme terrestrial habitat.</title>
        <authorList>
            <person name="Shang J."/>
        </authorList>
    </citation>
    <scope>NUCLEOTIDE SEQUENCE [LARGE SCALE GENOMIC DNA]</scope>
    <source>
        <strain evidence="3 4">CCNUN1</strain>
    </source>
</reference>
<dbReference type="Pfam" id="PF00534">
    <property type="entry name" value="Glycos_transf_1"/>
    <property type="match status" value="1"/>
</dbReference>
<feature type="domain" description="Glycosyl transferase family 1" evidence="1">
    <location>
        <begin position="250"/>
        <end position="390"/>
    </location>
</feature>
<evidence type="ECO:0000259" key="2">
    <source>
        <dbReference type="Pfam" id="PF13439"/>
    </source>
</evidence>
<dbReference type="InterPro" id="IPR050194">
    <property type="entry name" value="Glycosyltransferase_grp1"/>
</dbReference>
<dbReference type="PANTHER" id="PTHR45947:SF3">
    <property type="entry name" value="SULFOQUINOVOSYL TRANSFERASE SQD2"/>
    <property type="match status" value="1"/>
</dbReference>
<dbReference type="Gene3D" id="3.40.50.2000">
    <property type="entry name" value="Glycogen Phosphorylase B"/>
    <property type="match status" value="2"/>
</dbReference>
<dbReference type="OrthoDB" id="9768685at2"/>
<evidence type="ECO:0000313" key="3">
    <source>
        <dbReference type="EMBL" id="AUB41493.1"/>
    </source>
</evidence>
<protein>
    <submittedName>
        <fullName evidence="3">Glycosyltransferase involved in cell wall bisynthesis</fullName>
    </submittedName>
</protein>
<dbReference type="GO" id="GO:0016757">
    <property type="term" value="F:glycosyltransferase activity"/>
    <property type="evidence" value="ECO:0007669"/>
    <property type="project" value="InterPro"/>
</dbReference>
<sequence>MNVLLISTQDVAGGAARAAYRLHKGLQNIDLQSQMLVQEKSTDDKTVIAPKIRLFQGIAKAKLTFETLPLKLYSQKQNSPFFIQWLPDRIIYQVAQINPDIINLHWISAAFMQIETLAKLKRPLVWTIHDMWAFTGGCSYAGDCSRYQISCGACPQLSSKKDGDLSHWVWQRKIKALKNLNLTIVSPGSWLAECAKSSSLFKNLRIEVIPNGLDTQKFKPVHQGLARELLNLPLDKQLILFGALDATNDSRKGFHYLQPALQELSKSGWKDKLEIVIFGASKPENPPELGFKTHYLGHLHDDISLATVYSAADVMLVPSLQESFGQTASESLACGTPVVAFNSTGLKDIVNHQQNGYLAKPYEVEDFAKGITWVLENEQRLQKLSFYARQKAEQEFTLELQAHRYSALFQEILIIANKSSFSN</sequence>
<dbReference type="Pfam" id="PF13439">
    <property type="entry name" value="Glyco_transf_4"/>
    <property type="match status" value="1"/>
</dbReference>
<accession>A0A2K8T1J8</accession>
<name>A0A2K8T1J8_9NOSO</name>
<evidence type="ECO:0000259" key="1">
    <source>
        <dbReference type="Pfam" id="PF00534"/>
    </source>
</evidence>